<dbReference type="RefSeq" id="WP_311593009.1">
    <property type="nucleotide sequence ID" value="NZ_JAVRHV010000003.1"/>
</dbReference>
<dbReference type="PANTHER" id="PTHR43223">
    <property type="entry name" value="ALKYL/ARYL-SULFATASE"/>
    <property type="match status" value="1"/>
</dbReference>
<dbReference type="InterPro" id="IPR052195">
    <property type="entry name" value="Bact_Alkyl/Aryl-Sulfatase"/>
</dbReference>
<dbReference type="PANTHER" id="PTHR43223:SF2">
    <property type="entry name" value="METALLO-BETA-LACTAMASE DOMAIN-CONTAINING PROTEIN"/>
    <property type="match status" value="1"/>
</dbReference>
<dbReference type="EMBL" id="JAVRHV010000003">
    <property type="protein sequence ID" value="MDT0553028.1"/>
    <property type="molecule type" value="Genomic_DNA"/>
</dbReference>
<organism evidence="8 9">
    <name type="scientific">Urechidicola vernalis</name>
    <dbReference type="NCBI Taxonomy" id="3075600"/>
    <lineage>
        <taxon>Bacteria</taxon>
        <taxon>Pseudomonadati</taxon>
        <taxon>Bacteroidota</taxon>
        <taxon>Flavobacteriia</taxon>
        <taxon>Flavobacteriales</taxon>
        <taxon>Flavobacteriaceae</taxon>
        <taxon>Urechidicola</taxon>
    </lineage>
</organism>
<dbReference type="InterPro" id="IPR029228">
    <property type="entry name" value="Alkyl_sulf_dimr"/>
</dbReference>
<dbReference type="Gene3D" id="1.25.40.880">
    <property type="entry name" value="Alkyl sulfatase, dimerisation domain"/>
    <property type="match status" value="1"/>
</dbReference>
<protein>
    <submittedName>
        <fullName evidence="8">Alkyl sulfatase dimerization domain-containing protein</fullName>
    </submittedName>
</protein>
<comment type="similarity">
    <text evidence="4">Belongs to the metallo-beta-lactamase superfamily. Type III sulfatase family.</text>
</comment>
<evidence type="ECO:0000256" key="2">
    <source>
        <dbReference type="ARBA" id="ARBA00022801"/>
    </source>
</evidence>
<evidence type="ECO:0000256" key="3">
    <source>
        <dbReference type="ARBA" id="ARBA00022833"/>
    </source>
</evidence>
<dbReference type="Gene3D" id="3.30.1050.10">
    <property type="entry name" value="SCP2 sterol-binding domain"/>
    <property type="match status" value="1"/>
</dbReference>
<evidence type="ECO:0000313" key="8">
    <source>
        <dbReference type="EMBL" id="MDT0553028.1"/>
    </source>
</evidence>
<dbReference type="InterPro" id="IPR038536">
    <property type="entry name" value="Alkyl/aryl-sulf_dimr_sf"/>
</dbReference>
<evidence type="ECO:0000259" key="6">
    <source>
        <dbReference type="Pfam" id="PF14863"/>
    </source>
</evidence>
<dbReference type="InterPro" id="IPR001279">
    <property type="entry name" value="Metallo-B-lactamas"/>
</dbReference>
<evidence type="ECO:0000256" key="4">
    <source>
        <dbReference type="ARBA" id="ARBA00033751"/>
    </source>
</evidence>
<dbReference type="SUPFAM" id="SSF56281">
    <property type="entry name" value="Metallo-hydrolase/oxidoreductase"/>
    <property type="match status" value="1"/>
</dbReference>
<feature type="domain" description="Metallo-beta-lactamase" evidence="5">
    <location>
        <begin position="82"/>
        <end position="178"/>
    </location>
</feature>
<evidence type="ECO:0000259" key="7">
    <source>
        <dbReference type="Pfam" id="PF14864"/>
    </source>
</evidence>
<dbReference type="Proteomes" id="UP001252186">
    <property type="component" value="Unassembled WGS sequence"/>
</dbReference>
<feature type="domain" description="Alkyl sulfatase dimerisation" evidence="6">
    <location>
        <begin position="334"/>
        <end position="470"/>
    </location>
</feature>
<dbReference type="SUPFAM" id="SSF55718">
    <property type="entry name" value="SCP-like"/>
    <property type="match status" value="1"/>
</dbReference>
<keyword evidence="3" id="KW-0862">Zinc</keyword>
<dbReference type="InterPro" id="IPR029229">
    <property type="entry name" value="Alkyl_sulf_C"/>
</dbReference>
<dbReference type="Gene3D" id="3.60.15.30">
    <property type="entry name" value="Metallo-beta-lactamase domain"/>
    <property type="match status" value="1"/>
</dbReference>
<evidence type="ECO:0000259" key="5">
    <source>
        <dbReference type="Pfam" id="PF00753"/>
    </source>
</evidence>
<comment type="caution">
    <text evidence="8">The sequence shown here is derived from an EMBL/GenBank/DDBJ whole genome shotgun (WGS) entry which is preliminary data.</text>
</comment>
<dbReference type="Pfam" id="PF14863">
    <property type="entry name" value="Alkyl_sulf_dimr"/>
    <property type="match status" value="1"/>
</dbReference>
<dbReference type="InterPro" id="IPR036866">
    <property type="entry name" value="RibonucZ/Hydroxyglut_hydro"/>
</dbReference>
<feature type="domain" description="Alkyl sulfatase C-terminal" evidence="7">
    <location>
        <begin position="489"/>
        <end position="598"/>
    </location>
</feature>
<accession>A0ABU2Y497</accession>
<keyword evidence="1" id="KW-0479">Metal-binding</keyword>
<evidence type="ECO:0000313" key="9">
    <source>
        <dbReference type="Proteomes" id="UP001252186"/>
    </source>
</evidence>
<gene>
    <name evidence="8" type="ORF">RM519_07215</name>
</gene>
<dbReference type="Pfam" id="PF00753">
    <property type="entry name" value="Lactamase_B"/>
    <property type="match status" value="1"/>
</dbReference>
<keyword evidence="2" id="KW-0378">Hydrolase</keyword>
<dbReference type="Pfam" id="PF14864">
    <property type="entry name" value="Alkyl_sulf_C"/>
    <property type="match status" value="1"/>
</dbReference>
<reference evidence="8 9" key="1">
    <citation type="submission" date="2023-09" db="EMBL/GenBank/DDBJ databases">
        <authorList>
            <person name="Rey-Velasco X."/>
        </authorList>
    </citation>
    <scope>NUCLEOTIDE SEQUENCE [LARGE SCALE GENOMIC DNA]</scope>
    <source>
        <strain evidence="8 9">P050</strain>
    </source>
</reference>
<evidence type="ECO:0000256" key="1">
    <source>
        <dbReference type="ARBA" id="ARBA00022723"/>
    </source>
</evidence>
<keyword evidence="9" id="KW-1185">Reference proteome</keyword>
<dbReference type="InterPro" id="IPR036527">
    <property type="entry name" value="SCP2_sterol-bd_dom_sf"/>
</dbReference>
<name>A0ABU2Y497_9FLAO</name>
<proteinExistence type="inferred from homology"/>
<sequence length="609" mass="68010">MKTLKLNALIVGLVVVITLVCNKAYTQEKSPYMGGNVELVEAPNGAIVNSKALTVLPKITYTEPVVEKLAEGLWCVGGYSLANTIVIEGDDGLIVYDTGDTKDEGEHIRKAIETISDKPIKVIVYSHSHYVLGAGALVDNPDDVLVIGHPKLNETVESSLQGGGSPSAIPEVGPIMTSRLLTQFNNFVPTEGKDAAISGKLELGKPHAFLPATKTVQNGETIEVLGVKLQFFTEFTSDDFNLTVYVPEKDLVMNNFLWPGTPNVYTLRGGVYRDPLIWRDGLKVIRDLQPEILANTHTRTITGKKEVMKRLTGYMDQLTLVYDQTLRGILGGLTPDELRHSIYIPKHMEEIPENAQTYGEIVHFPEAIYQYVIGSFDWDVTKLFAISPKDEAERMVELMGGKQKIINEAKNTLDNKEYAWGAQLIQYVYLLEPTNKEIRDIKAELLRQMAYRTTGSISRAFLLTEALTLEGKASYPKLVPPSVEVINESPETFINYFRVRIDPKKSENSDKVIEFVFTDKGNTSVALHIRRGIAEYVPVPADHYKEADYVIKLDSKTWTALYLSSIDLKGAINTNKVSLFGNQTEVIELLEMFDKFQPTKNYKIPPLED</sequence>